<dbReference type="PROSITE" id="PS51257">
    <property type="entry name" value="PROKAR_LIPOPROTEIN"/>
    <property type="match status" value="1"/>
</dbReference>
<feature type="binding site" evidence="5">
    <location>
        <position position="63"/>
    </location>
    <ligand>
        <name>molybdate</name>
        <dbReference type="ChEBI" id="CHEBI:36264"/>
    </ligand>
</feature>
<reference evidence="6 7" key="1">
    <citation type="submission" date="2016-10" db="EMBL/GenBank/DDBJ databases">
        <authorList>
            <person name="de Groot N.N."/>
        </authorList>
    </citation>
    <scope>NUCLEOTIDE SEQUENCE [LARGE SCALE GENOMIC DNA]</scope>
    <source>
        <strain evidence="6 7">CCM7597</strain>
    </source>
</reference>
<dbReference type="EMBL" id="FNQR01000016">
    <property type="protein sequence ID" value="SEB08947.1"/>
    <property type="molecule type" value="Genomic_DNA"/>
</dbReference>
<dbReference type="STRING" id="571932.SAMN05421743_11614"/>
<comment type="similarity">
    <text evidence="1">Belongs to the bacterial solute-binding protein ModA family.</text>
</comment>
<evidence type="ECO:0000256" key="2">
    <source>
        <dbReference type="ARBA" id="ARBA00022505"/>
    </source>
</evidence>
<dbReference type="OrthoDB" id="9785015at2"/>
<name>A0A1H4GHG6_9BACI</name>
<evidence type="ECO:0000313" key="6">
    <source>
        <dbReference type="EMBL" id="SEB08947.1"/>
    </source>
</evidence>
<dbReference type="PANTHER" id="PTHR30632:SF0">
    <property type="entry name" value="SULFATE-BINDING PROTEIN"/>
    <property type="match status" value="1"/>
</dbReference>
<dbReference type="AlphaFoldDB" id="A0A1H4GHG6"/>
<dbReference type="Proteomes" id="UP000198584">
    <property type="component" value="Unassembled WGS sequence"/>
</dbReference>
<protein>
    <submittedName>
        <fullName evidence="6">Molybdate transport system substrate-binding protein</fullName>
    </submittedName>
</protein>
<keyword evidence="4" id="KW-0732">Signal</keyword>
<dbReference type="Pfam" id="PF13531">
    <property type="entry name" value="SBP_bac_11"/>
    <property type="match status" value="1"/>
</dbReference>
<dbReference type="InterPro" id="IPR005950">
    <property type="entry name" value="ModA"/>
</dbReference>
<proteinExistence type="inferred from homology"/>
<dbReference type="GO" id="GO:0046872">
    <property type="term" value="F:metal ion binding"/>
    <property type="evidence" value="ECO:0007669"/>
    <property type="project" value="UniProtKB-KW"/>
</dbReference>
<keyword evidence="2 5" id="KW-0500">Molybdenum</keyword>
<dbReference type="GO" id="GO:0015689">
    <property type="term" value="P:molybdate ion transport"/>
    <property type="evidence" value="ECO:0007669"/>
    <property type="project" value="InterPro"/>
</dbReference>
<sequence>MTRNIIAVILGLLVLTGCQGDNQMGKPELRIAAASSLTGVMKQIETDFESQTDIQLTMNFGSSGTLAQQIEQGAPSDIYISASEYWMKEASDNGMMDEKSIASVMANRLVLAVNDSSDIVLKKLTTDAVSQIAIGDPKSVPAGMYAKQALESLGLWKDIQGKLVYGKNAQQVAAYVESGNVDTGFVYQSDMIKSNKLRAADEVNKDHHTAIIYPAGIVKESKQKEAAEEFLQYIHSEEAKQTIKEFGFEQ</sequence>
<organism evidence="6 7">
    <name type="scientific">Thalassobacillus cyri</name>
    <dbReference type="NCBI Taxonomy" id="571932"/>
    <lineage>
        <taxon>Bacteria</taxon>
        <taxon>Bacillati</taxon>
        <taxon>Bacillota</taxon>
        <taxon>Bacilli</taxon>
        <taxon>Bacillales</taxon>
        <taxon>Bacillaceae</taxon>
        <taxon>Thalassobacillus</taxon>
    </lineage>
</organism>
<keyword evidence="7" id="KW-1185">Reference proteome</keyword>
<evidence type="ECO:0000256" key="4">
    <source>
        <dbReference type="ARBA" id="ARBA00022729"/>
    </source>
</evidence>
<dbReference type="GO" id="GO:0030973">
    <property type="term" value="F:molybdate ion binding"/>
    <property type="evidence" value="ECO:0007669"/>
    <property type="project" value="UniProtKB-ARBA"/>
</dbReference>
<dbReference type="GO" id="GO:1901359">
    <property type="term" value="F:tungstate binding"/>
    <property type="evidence" value="ECO:0007669"/>
    <property type="project" value="UniProtKB-ARBA"/>
</dbReference>
<dbReference type="RefSeq" id="WP_093046052.1">
    <property type="nucleotide sequence ID" value="NZ_FNQR01000016.1"/>
</dbReference>
<accession>A0A1H4GHG6</accession>
<gene>
    <name evidence="6" type="ORF">SAMN05421743_11614</name>
</gene>
<dbReference type="FunFam" id="3.40.190.10:FF:000035">
    <property type="entry name" value="Molybdate ABC transporter substrate-binding protein"/>
    <property type="match status" value="1"/>
</dbReference>
<keyword evidence="3 5" id="KW-0479">Metal-binding</keyword>
<dbReference type="NCBIfam" id="TIGR01256">
    <property type="entry name" value="modA"/>
    <property type="match status" value="1"/>
</dbReference>
<dbReference type="PANTHER" id="PTHR30632">
    <property type="entry name" value="MOLYBDATE-BINDING PERIPLASMIC PROTEIN"/>
    <property type="match status" value="1"/>
</dbReference>
<evidence type="ECO:0000256" key="5">
    <source>
        <dbReference type="PIRSR" id="PIRSR004846-1"/>
    </source>
</evidence>
<feature type="binding site" evidence="5">
    <location>
        <position position="142"/>
    </location>
    <ligand>
        <name>molybdate</name>
        <dbReference type="ChEBI" id="CHEBI:36264"/>
    </ligand>
</feature>
<feature type="binding site" evidence="5">
    <location>
        <position position="36"/>
    </location>
    <ligand>
        <name>molybdate</name>
        <dbReference type="ChEBI" id="CHEBI:36264"/>
    </ligand>
</feature>
<evidence type="ECO:0000313" key="7">
    <source>
        <dbReference type="Proteomes" id="UP000198584"/>
    </source>
</evidence>
<evidence type="ECO:0000256" key="1">
    <source>
        <dbReference type="ARBA" id="ARBA00009175"/>
    </source>
</evidence>
<dbReference type="SUPFAM" id="SSF53850">
    <property type="entry name" value="Periplasmic binding protein-like II"/>
    <property type="match status" value="1"/>
</dbReference>
<dbReference type="Gene3D" id="3.40.190.10">
    <property type="entry name" value="Periplasmic binding protein-like II"/>
    <property type="match status" value="2"/>
</dbReference>
<dbReference type="PIRSF" id="PIRSF004846">
    <property type="entry name" value="ModA"/>
    <property type="match status" value="1"/>
</dbReference>
<feature type="binding site" evidence="5">
    <location>
        <position position="187"/>
    </location>
    <ligand>
        <name>molybdate</name>
        <dbReference type="ChEBI" id="CHEBI:36264"/>
    </ligand>
</feature>
<dbReference type="InterPro" id="IPR050682">
    <property type="entry name" value="ModA/WtpA"/>
</dbReference>
<evidence type="ECO:0000256" key="3">
    <source>
        <dbReference type="ARBA" id="ARBA00022723"/>
    </source>
</evidence>